<evidence type="ECO:0000313" key="3">
    <source>
        <dbReference type="Proteomes" id="UP000231292"/>
    </source>
</evidence>
<gene>
    <name evidence="2" type="ORF">COX41_05005</name>
</gene>
<feature type="domain" description="THIF-type NAD/FAD binding fold" evidence="1">
    <location>
        <begin position="24"/>
        <end position="116"/>
    </location>
</feature>
<dbReference type="Proteomes" id="UP000231292">
    <property type="component" value="Unassembled WGS sequence"/>
</dbReference>
<sequence>MPQEAIYERQRLIEGLEIPEVASVVGCGGTGFWTALLLAMSGVKELILLDSDIVEVSNLNRLLLQESSVGKKKAEALKELISGIRKEIRIEIQDMRIEKPIDCQILRGDIFCCMDNLLC</sequence>
<dbReference type="InterPro" id="IPR035985">
    <property type="entry name" value="Ubiquitin-activating_enz"/>
</dbReference>
<dbReference type="PANTHER" id="PTHR43267">
    <property type="entry name" value="TRNA THREONYLCARBAMOYLADENOSINE DEHYDRATASE"/>
    <property type="match status" value="1"/>
</dbReference>
<dbReference type="AlphaFoldDB" id="A0A2G9YIF1"/>
<dbReference type="CDD" id="cd01483">
    <property type="entry name" value="E1_enzyme_family"/>
    <property type="match status" value="1"/>
</dbReference>
<dbReference type="InterPro" id="IPR045886">
    <property type="entry name" value="ThiF/MoeB/HesA"/>
</dbReference>
<dbReference type="GO" id="GO:0008641">
    <property type="term" value="F:ubiquitin-like modifier activating enzyme activity"/>
    <property type="evidence" value="ECO:0007669"/>
    <property type="project" value="InterPro"/>
</dbReference>
<dbReference type="EMBL" id="PCRK01000123">
    <property type="protein sequence ID" value="PIP19049.1"/>
    <property type="molecule type" value="Genomic_DNA"/>
</dbReference>
<evidence type="ECO:0000313" key="2">
    <source>
        <dbReference type="EMBL" id="PIP19049.1"/>
    </source>
</evidence>
<organism evidence="2 3">
    <name type="scientific">Candidatus Sherwoodlollariibacterium unditelluris</name>
    <dbReference type="NCBI Taxonomy" id="1974757"/>
    <lineage>
        <taxon>Bacteria</taxon>
        <taxon>Pseudomonadati</taxon>
        <taxon>Candidatus Omnitrophota</taxon>
        <taxon>Candidatus Sherwoodlollariibacterium</taxon>
    </lineage>
</organism>
<dbReference type="SUPFAM" id="SSF69572">
    <property type="entry name" value="Activating enzymes of the ubiquitin-like proteins"/>
    <property type="match status" value="1"/>
</dbReference>
<dbReference type="Gene3D" id="3.40.50.720">
    <property type="entry name" value="NAD(P)-binding Rossmann-like Domain"/>
    <property type="match status" value="1"/>
</dbReference>
<dbReference type="Pfam" id="PF00899">
    <property type="entry name" value="ThiF"/>
    <property type="match status" value="1"/>
</dbReference>
<protein>
    <recommendedName>
        <fullName evidence="1">THIF-type NAD/FAD binding fold domain-containing protein</fullName>
    </recommendedName>
</protein>
<dbReference type="GO" id="GO:0061504">
    <property type="term" value="P:cyclic threonylcarbamoyladenosine biosynthetic process"/>
    <property type="evidence" value="ECO:0007669"/>
    <property type="project" value="TreeGrafter"/>
</dbReference>
<reference evidence="2 3" key="1">
    <citation type="submission" date="2017-09" db="EMBL/GenBank/DDBJ databases">
        <title>Depth-based differentiation of microbial function through sediment-hosted aquifers and enrichment of novel symbionts in the deep terrestrial subsurface.</title>
        <authorList>
            <person name="Probst A.J."/>
            <person name="Ladd B."/>
            <person name="Jarett J.K."/>
            <person name="Geller-Mcgrath D.E."/>
            <person name="Sieber C.M."/>
            <person name="Emerson J.B."/>
            <person name="Anantharaman K."/>
            <person name="Thomas B.C."/>
            <person name="Malmstrom R."/>
            <person name="Stieglmeier M."/>
            <person name="Klingl A."/>
            <person name="Woyke T."/>
            <person name="Ryan C.M."/>
            <person name="Banfield J.F."/>
        </authorList>
    </citation>
    <scope>NUCLEOTIDE SEQUENCE [LARGE SCALE GENOMIC DNA]</scope>
    <source>
        <strain evidence="2">CG23_combo_of_CG06-09_8_20_14_all_41_10</strain>
    </source>
</reference>
<evidence type="ECO:0000259" key="1">
    <source>
        <dbReference type="Pfam" id="PF00899"/>
    </source>
</evidence>
<dbReference type="GO" id="GO:0061503">
    <property type="term" value="F:tRNA threonylcarbamoyladenosine dehydratase"/>
    <property type="evidence" value="ECO:0007669"/>
    <property type="project" value="TreeGrafter"/>
</dbReference>
<proteinExistence type="predicted"/>
<comment type="caution">
    <text evidence="2">The sequence shown here is derived from an EMBL/GenBank/DDBJ whole genome shotgun (WGS) entry which is preliminary data.</text>
</comment>
<dbReference type="InterPro" id="IPR000594">
    <property type="entry name" value="ThiF_NAD_FAD-bd"/>
</dbReference>
<accession>A0A2G9YIF1</accession>
<dbReference type="PANTHER" id="PTHR43267:SF1">
    <property type="entry name" value="TRNA THREONYLCARBAMOYLADENOSINE DEHYDRATASE"/>
    <property type="match status" value="1"/>
</dbReference>
<name>A0A2G9YIF1_9BACT</name>